<evidence type="ECO:0000313" key="2">
    <source>
        <dbReference type="Proteomes" id="UP001058074"/>
    </source>
</evidence>
<sequence length="229" mass="26261">MSNNKDLYENKFYSIVSYITYLFITNFWFLVMIFPLWFYIWGAGKNISLSLVLLCSILIGPAVTALFSVMGKLVRGEDISSTKDFFHSYKINFGQAFYIAIIINALITVCYIDIGYFVSRNLMIVSYIFLAAIVILLMLSFYIYPILSRFNLGIIQIFKLAIRLGVKKVYISLTSISMIIIVLGFVKFMGISLVGVLFGGSVICYIIMRLQKKTMDELEEELKNKYNID</sequence>
<accession>A0ACB5RFI6</accession>
<proteinExistence type="predicted"/>
<evidence type="ECO:0000313" key="1">
    <source>
        <dbReference type="EMBL" id="GKX67848.1"/>
    </source>
</evidence>
<keyword evidence="2" id="KW-1185">Reference proteome</keyword>
<reference evidence="1" key="1">
    <citation type="journal article" date="2025" name="Int. J. Syst. Evol. Microbiol.">
        <title>Inconstantimicrobium mannanitabidum sp. nov., a novel member of the family Clostridiaceae isolated from anoxic soil under the treatment of reductive soil disinfestation.</title>
        <authorList>
            <person name="Ueki A."/>
            <person name="Tonouchi A."/>
            <person name="Honma S."/>
            <person name="Kaku N."/>
            <person name="Ueki K."/>
        </authorList>
    </citation>
    <scope>NUCLEOTIDE SEQUENCE</scope>
    <source>
        <strain evidence="1">TW13</strain>
    </source>
</reference>
<dbReference type="Proteomes" id="UP001058074">
    <property type="component" value="Unassembled WGS sequence"/>
</dbReference>
<dbReference type="EMBL" id="BROD01000001">
    <property type="protein sequence ID" value="GKX67848.1"/>
    <property type="molecule type" value="Genomic_DNA"/>
</dbReference>
<comment type="caution">
    <text evidence="1">The sequence shown here is derived from an EMBL/GenBank/DDBJ whole genome shotgun (WGS) entry which is preliminary data.</text>
</comment>
<name>A0ACB5RFI6_9CLOT</name>
<protein>
    <submittedName>
        <fullName evidence="1">Uncharacterized protein</fullName>
    </submittedName>
</protein>
<organism evidence="1 2">
    <name type="scientific">Inconstantimicrobium mannanitabidum</name>
    <dbReference type="NCBI Taxonomy" id="1604901"/>
    <lineage>
        <taxon>Bacteria</taxon>
        <taxon>Bacillati</taxon>
        <taxon>Bacillota</taxon>
        <taxon>Clostridia</taxon>
        <taxon>Eubacteriales</taxon>
        <taxon>Clostridiaceae</taxon>
        <taxon>Inconstantimicrobium</taxon>
    </lineage>
</organism>
<gene>
    <name evidence="1" type="ORF">rsdtw13_31060</name>
</gene>